<organism evidence="2 3">
    <name type="scientific">Lachnellula willkommii</name>
    <dbReference type="NCBI Taxonomy" id="215461"/>
    <lineage>
        <taxon>Eukaryota</taxon>
        <taxon>Fungi</taxon>
        <taxon>Dikarya</taxon>
        <taxon>Ascomycota</taxon>
        <taxon>Pezizomycotina</taxon>
        <taxon>Leotiomycetes</taxon>
        <taxon>Helotiales</taxon>
        <taxon>Lachnaceae</taxon>
        <taxon>Lachnellula</taxon>
    </lineage>
</organism>
<accession>A0A559M4Z3</accession>
<evidence type="ECO:0000313" key="3">
    <source>
        <dbReference type="Proteomes" id="UP000315522"/>
    </source>
</evidence>
<dbReference type="Proteomes" id="UP000315522">
    <property type="component" value="Unassembled WGS sequence"/>
</dbReference>
<name>A0A559M4Z3_9HELO</name>
<keyword evidence="3" id="KW-1185">Reference proteome</keyword>
<gene>
    <name evidence="2" type="ORF">LAWI1_G005290</name>
</gene>
<sequence length="212" mass="23233">MAETTATQAAPPTTSTPSLNLRAPIKLAKPADLEAFKPPPLEWLKGTWSVTHSTLPMWKKAKNVRITYTLIAPSTPGGPTLLDDVVSNKPIKKGLLPSMEEIRGIDYPCDENGDEIEDAADAAQWHWKGKGWLKIAGGSRWEVLGWGEKGEERWVVTWFAASRFTPAGIDVYCDRMEGISKELYGELEAGLKGLGIKEVGDLVGTMFPVLIE</sequence>
<evidence type="ECO:0000256" key="1">
    <source>
        <dbReference type="SAM" id="MobiDB-lite"/>
    </source>
</evidence>
<reference evidence="2 3" key="1">
    <citation type="submission" date="2018-05" db="EMBL/GenBank/DDBJ databases">
        <title>Genome sequencing and assembly of the regulated plant pathogen Lachnellula willkommii and related sister species for the development of diagnostic species identification markers.</title>
        <authorList>
            <person name="Giroux E."/>
            <person name="Bilodeau G."/>
        </authorList>
    </citation>
    <scope>NUCLEOTIDE SEQUENCE [LARGE SCALE GENOMIC DNA]</scope>
    <source>
        <strain evidence="2 3">CBS 172.35</strain>
    </source>
</reference>
<comment type="caution">
    <text evidence="2">The sequence shown here is derived from an EMBL/GenBank/DDBJ whole genome shotgun (WGS) entry which is preliminary data.</text>
</comment>
<feature type="region of interest" description="Disordered" evidence="1">
    <location>
        <begin position="1"/>
        <end position="22"/>
    </location>
</feature>
<proteinExistence type="predicted"/>
<dbReference type="AlphaFoldDB" id="A0A559M4Z3"/>
<dbReference type="EMBL" id="QGML01001998">
    <property type="protein sequence ID" value="TVY88019.1"/>
    <property type="molecule type" value="Genomic_DNA"/>
</dbReference>
<feature type="compositionally biased region" description="Low complexity" evidence="1">
    <location>
        <begin position="1"/>
        <end position="18"/>
    </location>
</feature>
<evidence type="ECO:0000313" key="2">
    <source>
        <dbReference type="EMBL" id="TVY88019.1"/>
    </source>
</evidence>
<protein>
    <submittedName>
        <fullName evidence="2">Uncharacterized protein</fullName>
    </submittedName>
</protein>